<keyword evidence="4 10" id="KW-0963">Cytoplasm</keyword>
<evidence type="ECO:0000256" key="2">
    <source>
        <dbReference type="ARBA" id="ARBA00010752"/>
    </source>
</evidence>
<feature type="domain" description="DNA polymerase III beta sliding clamp C-terminal" evidence="13">
    <location>
        <begin position="248"/>
        <end position="367"/>
    </location>
</feature>
<evidence type="ECO:0000256" key="6">
    <source>
        <dbReference type="ARBA" id="ARBA00022695"/>
    </source>
</evidence>
<evidence type="ECO:0000256" key="5">
    <source>
        <dbReference type="ARBA" id="ARBA00022679"/>
    </source>
</evidence>
<comment type="caution">
    <text evidence="14">The sequence shown here is derived from an EMBL/GenBank/DDBJ whole genome shotgun (WGS) entry which is preliminary data.</text>
</comment>
<dbReference type="NCBIfam" id="TIGR00663">
    <property type="entry name" value="dnan"/>
    <property type="match status" value="1"/>
</dbReference>
<dbReference type="PANTHER" id="PTHR30478">
    <property type="entry name" value="DNA POLYMERASE III SUBUNIT BETA"/>
    <property type="match status" value="1"/>
</dbReference>
<dbReference type="SMART" id="SM00480">
    <property type="entry name" value="POL3Bc"/>
    <property type="match status" value="1"/>
</dbReference>
<evidence type="ECO:0000256" key="10">
    <source>
        <dbReference type="PIRNR" id="PIRNR000804"/>
    </source>
</evidence>
<dbReference type="Gene3D" id="3.70.10.10">
    <property type="match status" value="1"/>
</dbReference>
<dbReference type="RefSeq" id="WP_085052535.1">
    <property type="nucleotide sequence ID" value="NZ_LNQR01000068.1"/>
</dbReference>
<dbReference type="InterPro" id="IPR022634">
    <property type="entry name" value="DNA_polIII_beta_N"/>
</dbReference>
<evidence type="ECO:0000256" key="3">
    <source>
        <dbReference type="ARBA" id="ARBA00021035"/>
    </source>
</evidence>
<dbReference type="Pfam" id="PF02768">
    <property type="entry name" value="DNA_pol3_beta_3"/>
    <property type="match status" value="1"/>
</dbReference>
<keyword evidence="6 10" id="KW-0548">Nucleotidyltransferase</keyword>
<evidence type="ECO:0000256" key="4">
    <source>
        <dbReference type="ARBA" id="ARBA00022490"/>
    </source>
</evidence>
<dbReference type="PANTHER" id="PTHR30478:SF0">
    <property type="entry name" value="BETA SLIDING CLAMP"/>
    <property type="match status" value="1"/>
</dbReference>
<evidence type="ECO:0000256" key="7">
    <source>
        <dbReference type="ARBA" id="ARBA00022705"/>
    </source>
</evidence>
<evidence type="ECO:0000256" key="9">
    <source>
        <dbReference type="ARBA" id="ARBA00023125"/>
    </source>
</evidence>
<keyword evidence="8 10" id="KW-0239">DNA-directed DNA polymerase</keyword>
<protein>
    <recommendedName>
        <fullName evidence="3 10">Beta sliding clamp</fullName>
    </recommendedName>
</protein>
<evidence type="ECO:0000259" key="12">
    <source>
        <dbReference type="Pfam" id="PF02767"/>
    </source>
</evidence>
<feature type="domain" description="DNA polymerase III beta sliding clamp N-terminal" evidence="11">
    <location>
        <begin position="2"/>
        <end position="118"/>
    </location>
</feature>
<dbReference type="Pfam" id="PF00712">
    <property type="entry name" value="DNA_pol3_beta"/>
    <property type="match status" value="1"/>
</dbReference>
<organism evidence="14 15">
    <name type="scientific">Candidatus Magnetominusculus xianensis</name>
    <dbReference type="NCBI Taxonomy" id="1748249"/>
    <lineage>
        <taxon>Bacteria</taxon>
        <taxon>Pseudomonadati</taxon>
        <taxon>Nitrospirota</taxon>
        <taxon>Nitrospiria</taxon>
        <taxon>Nitrospirales</taxon>
        <taxon>Nitrospiraceae</taxon>
        <taxon>Candidatus Magnetominusculus</taxon>
    </lineage>
</organism>
<dbReference type="InterPro" id="IPR001001">
    <property type="entry name" value="DNA_polIII_beta"/>
</dbReference>
<keyword evidence="9" id="KW-0238">DNA-binding</keyword>
<comment type="similarity">
    <text evidence="2 10">Belongs to the beta sliding clamp family.</text>
</comment>
<dbReference type="Pfam" id="PF02767">
    <property type="entry name" value="DNA_pol3_beta_2"/>
    <property type="match status" value="1"/>
</dbReference>
<dbReference type="CDD" id="cd00140">
    <property type="entry name" value="beta_clamp"/>
    <property type="match status" value="1"/>
</dbReference>
<dbReference type="GO" id="GO:0003887">
    <property type="term" value="F:DNA-directed DNA polymerase activity"/>
    <property type="evidence" value="ECO:0007669"/>
    <property type="project" value="UniProtKB-EC"/>
</dbReference>
<dbReference type="InterPro" id="IPR022635">
    <property type="entry name" value="DNA_polIII_beta_C"/>
</dbReference>
<accession>A0ABR5SFL1</accession>
<dbReference type="SUPFAM" id="SSF55979">
    <property type="entry name" value="DNA clamp"/>
    <property type="match status" value="3"/>
</dbReference>
<keyword evidence="7 10" id="KW-0235">DNA replication</keyword>
<evidence type="ECO:0000259" key="13">
    <source>
        <dbReference type="Pfam" id="PF02768"/>
    </source>
</evidence>
<dbReference type="EMBL" id="LNQR01000068">
    <property type="protein sequence ID" value="KWT84428.1"/>
    <property type="molecule type" value="Genomic_DNA"/>
</dbReference>
<dbReference type="InterPro" id="IPR046938">
    <property type="entry name" value="DNA_clamp_sf"/>
</dbReference>
<comment type="subunit">
    <text evidence="10">Forms a ring-shaped head-to-tail homodimer around DNA.</text>
</comment>
<reference evidence="14 15" key="1">
    <citation type="submission" date="2015-11" db="EMBL/GenBank/DDBJ databases">
        <authorList>
            <person name="Lin W."/>
        </authorList>
    </citation>
    <scope>NUCLEOTIDE SEQUENCE [LARGE SCALE GENOMIC DNA]</scope>
    <source>
        <strain evidence="14 15">HCH-1</strain>
    </source>
</reference>
<name>A0ABR5SFL1_9BACT</name>
<feature type="domain" description="DNA polymerase III beta sliding clamp central" evidence="12">
    <location>
        <begin position="128"/>
        <end position="245"/>
    </location>
</feature>
<sequence>MIVKVSKDELYKRLGDIQNIAEKKTTIPILSNFLLEVSREKSTVYATDLEMAIGEPIEIIEIEKSGVICLPARKIFEIAKEVAGDIHIEEDDMNWIKMKSGKSSYRIAALNPDEYPHWPTLGDNTGFQIKTEKLADMLDRTIYCAGENDPRYALNGVLFHVLGKDKKIILVGTDGHRLAVIYSDMEMDTEEEIKAILPRRAVMELRRLITGLQDDIRFEIAKNHIRFFLGEKVFLTKLIEGTYPNYEQVIPVNNNKSVVMDREEFTKTLRRVSVIGREKSRVVRVDLEKDQINVFATDPELGEAQDGLKVEYDGEPITLGFNSRYVLEAVASMKSQNIIMELLDTLTPTLLLEEGNKDYKCVLMPMRI</sequence>
<proteinExistence type="inferred from homology"/>
<evidence type="ECO:0000313" key="14">
    <source>
        <dbReference type="EMBL" id="KWT84428.1"/>
    </source>
</evidence>
<dbReference type="Gene3D" id="3.10.150.10">
    <property type="entry name" value="DNA Polymerase III, subunit A, domain 2"/>
    <property type="match status" value="1"/>
</dbReference>
<comment type="function">
    <text evidence="10">Confers DNA tethering and processivity to DNA polymerases and other proteins. Acts as a clamp, forming a ring around DNA (a reaction catalyzed by the clamp-loading complex) which diffuses in an ATP-independent manner freely and bidirectionally along dsDNA. Initially characterized for its ability to contact the catalytic subunit of DNA polymerase III (Pol III), a complex, multichain enzyme responsible for most of the replicative synthesis in bacteria; Pol III exhibits 3'-5' exonuclease proofreading activity. The beta chain is required for initiation of replication as well as for processivity of DNA replication.</text>
</comment>
<evidence type="ECO:0000313" key="15">
    <source>
        <dbReference type="Proteomes" id="UP000060487"/>
    </source>
</evidence>
<dbReference type="PIRSF" id="PIRSF000804">
    <property type="entry name" value="DNA_pol_III_b"/>
    <property type="match status" value="1"/>
</dbReference>
<gene>
    <name evidence="14" type="primary">dnaN</name>
    <name evidence="14" type="ORF">ASN18_1924</name>
</gene>
<dbReference type="InterPro" id="IPR022637">
    <property type="entry name" value="DNA_polIII_beta_cen"/>
</dbReference>
<evidence type="ECO:0000259" key="11">
    <source>
        <dbReference type="Pfam" id="PF00712"/>
    </source>
</evidence>
<evidence type="ECO:0000256" key="1">
    <source>
        <dbReference type="ARBA" id="ARBA00004496"/>
    </source>
</evidence>
<keyword evidence="5 10" id="KW-0808">Transferase</keyword>
<evidence type="ECO:0000256" key="8">
    <source>
        <dbReference type="ARBA" id="ARBA00022932"/>
    </source>
</evidence>
<keyword evidence="15" id="KW-1185">Reference proteome</keyword>
<dbReference type="Proteomes" id="UP000060487">
    <property type="component" value="Unassembled WGS sequence"/>
</dbReference>
<comment type="subcellular location">
    <subcellularLocation>
        <location evidence="1 10">Cytoplasm</location>
    </subcellularLocation>
</comment>